<dbReference type="InterPro" id="IPR046357">
    <property type="entry name" value="PPIase_dom_sf"/>
</dbReference>
<dbReference type="SUPFAM" id="SSF54534">
    <property type="entry name" value="FKBP-like"/>
    <property type="match status" value="1"/>
</dbReference>
<dbReference type="EC" id="5.2.1.8" evidence="6"/>
<comment type="catalytic activity">
    <reaction evidence="1 6">
        <text>[protein]-peptidylproline (omega=180) = [protein]-peptidylproline (omega=0)</text>
        <dbReference type="Rhea" id="RHEA:16237"/>
        <dbReference type="Rhea" id="RHEA-COMP:10747"/>
        <dbReference type="Rhea" id="RHEA-COMP:10748"/>
        <dbReference type="ChEBI" id="CHEBI:83833"/>
        <dbReference type="ChEBI" id="CHEBI:83834"/>
        <dbReference type="EC" id="5.2.1.8"/>
    </reaction>
</comment>
<comment type="similarity">
    <text evidence="5">Belongs to the FKBP-type PPIase family. FKBP1 subfamily.</text>
</comment>
<keyword evidence="9" id="KW-1185">Reference proteome</keyword>
<comment type="function">
    <text evidence="2">PPIases accelerate the folding of proteins. It catalyzes the cis-trans isomerization of proline imidic peptide bonds in oligopeptides.</text>
</comment>
<dbReference type="PROSITE" id="PS50059">
    <property type="entry name" value="FKBP_PPIASE"/>
    <property type="match status" value="1"/>
</dbReference>
<dbReference type="GO" id="GO:0005737">
    <property type="term" value="C:cytoplasm"/>
    <property type="evidence" value="ECO:0007669"/>
    <property type="project" value="TreeGrafter"/>
</dbReference>
<dbReference type="PANTHER" id="PTHR10516:SF443">
    <property type="entry name" value="FK506-BINDING PROTEIN 59-RELATED"/>
    <property type="match status" value="1"/>
</dbReference>
<evidence type="ECO:0000256" key="5">
    <source>
        <dbReference type="ARBA" id="ARBA00038106"/>
    </source>
</evidence>
<comment type="caution">
    <text evidence="8">The sequence shown here is derived from an EMBL/GenBank/DDBJ whole genome shotgun (WGS) entry which is preliminary data.</text>
</comment>
<keyword evidence="4 6" id="KW-0413">Isomerase</keyword>
<dbReference type="Gene3D" id="3.10.50.40">
    <property type="match status" value="1"/>
</dbReference>
<evidence type="ECO:0000313" key="9">
    <source>
        <dbReference type="Proteomes" id="UP001316803"/>
    </source>
</evidence>
<dbReference type="AlphaFoldDB" id="A0AAN8EJP0"/>
<evidence type="ECO:0000259" key="7">
    <source>
        <dbReference type="PROSITE" id="PS50059"/>
    </source>
</evidence>
<name>A0AAN8EJP0_9EURO</name>
<dbReference type="Pfam" id="PF00254">
    <property type="entry name" value="FKBP_C"/>
    <property type="match status" value="1"/>
</dbReference>
<evidence type="ECO:0000256" key="2">
    <source>
        <dbReference type="ARBA" id="ARBA00002388"/>
    </source>
</evidence>
<evidence type="ECO:0000256" key="1">
    <source>
        <dbReference type="ARBA" id="ARBA00000971"/>
    </source>
</evidence>
<keyword evidence="3 6" id="KW-0697">Rotamase</keyword>
<dbReference type="InterPro" id="IPR050689">
    <property type="entry name" value="FKBP-type_PPIase"/>
</dbReference>
<dbReference type="InterPro" id="IPR001179">
    <property type="entry name" value="PPIase_FKBP_dom"/>
</dbReference>
<accession>A0AAN8EJP0</accession>
<dbReference type="PANTHER" id="PTHR10516">
    <property type="entry name" value="PEPTIDYL-PROLYL CIS-TRANS ISOMERASE"/>
    <property type="match status" value="1"/>
</dbReference>
<evidence type="ECO:0000256" key="3">
    <source>
        <dbReference type="ARBA" id="ARBA00023110"/>
    </source>
</evidence>
<sequence>MSLKKDLVSEGDGKTYPKAGDTVTMEYTGWLFDESKEKNRGTQFDSSVGRGDFKTKIGVGRVIQGWDEGVPTMSLGERSVLTIPGSMAYGQRGFPGLIPPNATLIFEVQLKGVN</sequence>
<proteinExistence type="inferred from homology"/>
<gene>
    <name evidence="8" type="primary">FPR1</name>
    <name evidence="8" type="ORF">OHC33_001544</name>
</gene>
<evidence type="ECO:0000256" key="4">
    <source>
        <dbReference type="ARBA" id="ARBA00023235"/>
    </source>
</evidence>
<dbReference type="Proteomes" id="UP001316803">
    <property type="component" value="Unassembled WGS sequence"/>
</dbReference>
<dbReference type="EMBL" id="JAKLMC020000003">
    <property type="protein sequence ID" value="KAK5957174.1"/>
    <property type="molecule type" value="Genomic_DNA"/>
</dbReference>
<protein>
    <recommendedName>
        <fullName evidence="6">peptidylprolyl isomerase</fullName>
        <ecNumber evidence="6">5.2.1.8</ecNumber>
    </recommendedName>
</protein>
<dbReference type="FunFam" id="3.10.50.40:FF:000025">
    <property type="entry name" value="Peptidylprolyl isomerase"/>
    <property type="match status" value="1"/>
</dbReference>
<dbReference type="GO" id="GO:0003755">
    <property type="term" value="F:peptidyl-prolyl cis-trans isomerase activity"/>
    <property type="evidence" value="ECO:0007669"/>
    <property type="project" value="UniProtKB-KW"/>
</dbReference>
<organism evidence="8 9">
    <name type="scientific">Knufia fluminis</name>
    <dbReference type="NCBI Taxonomy" id="191047"/>
    <lineage>
        <taxon>Eukaryota</taxon>
        <taxon>Fungi</taxon>
        <taxon>Dikarya</taxon>
        <taxon>Ascomycota</taxon>
        <taxon>Pezizomycotina</taxon>
        <taxon>Eurotiomycetes</taxon>
        <taxon>Chaetothyriomycetidae</taxon>
        <taxon>Chaetothyriales</taxon>
        <taxon>Trichomeriaceae</taxon>
        <taxon>Knufia</taxon>
    </lineage>
</organism>
<feature type="domain" description="PPIase FKBP-type" evidence="7">
    <location>
        <begin position="20"/>
        <end position="114"/>
    </location>
</feature>
<evidence type="ECO:0000256" key="6">
    <source>
        <dbReference type="PROSITE-ProRule" id="PRU00277"/>
    </source>
</evidence>
<evidence type="ECO:0000313" key="8">
    <source>
        <dbReference type="EMBL" id="KAK5957174.1"/>
    </source>
</evidence>
<reference evidence="8 9" key="1">
    <citation type="submission" date="2022-12" db="EMBL/GenBank/DDBJ databases">
        <title>Genomic features and morphological characterization of a novel Knufia sp. strain isolated from spacecraft assembly facility.</title>
        <authorList>
            <person name="Teixeira M."/>
            <person name="Chander A.M."/>
            <person name="Stajich J.E."/>
            <person name="Venkateswaran K."/>
        </authorList>
    </citation>
    <scope>NUCLEOTIDE SEQUENCE [LARGE SCALE GENOMIC DNA]</scope>
    <source>
        <strain evidence="8 9">FJI-L2-BK-P2</strain>
    </source>
</reference>